<protein>
    <submittedName>
        <fullName evidence="1">Uncharacterized protein</fullName>
    </submittedName>
</protein>
<accession>A0ACB8YM32</accession>
<reference evidence="1 2" key="2">
    <citation type="journal article" date="2022" name="Mol. Ecol. Resour.">
        <title>The genomes of chicory, endive, great burdock and yacon provide insights into Asteraceae paleo-polyploidization history and plant inulin production.</title>
        <authorList>
            <person name="Fan W."/>
            <person name="Wang S."/>
            <person name="Wang H."/>
            <person name="Wang A."/>
            <person name="Jiang F."/>
            <person name="Liu H."/>
            <person name="Zhao H."/>
            <person name="Xu D."/>
            <person name="Zhang Y."/>
        </authorList>
    </citation>
    <scope>NUCLEOTIDE SEQUENCE [LARGE SCALE GENOMIC DNA]</scope>
    <source>
        <strain evidence="2">cv. Yunnan</strain>
        <tissue evidence="1">Leaves</tissue>
    </source>
</reference>
<evidence type="ECO:0000313" key="2">
    <source>
        <dbReference type="Proteomes" id="UP001056120"/>
    </source>
</evidence>
<proteinExistence type="predicted"/>
<organism evidence="1 2">
    <name type="scientific">Smallanthus sonchifolius</name>
    <dbReference type="NCBI Taxonomy" id="185202"/>
    <lineage>
        <taxon>Eukaryota</taxon>
        <taxon>Viridiplantae</taxon>
        <taxon>Streptophyta</taxon>
        <taxon>Embryophyta</taxon>
        <taxon>Tracheophyta</taxon>
        <taxon>Spermatophyta</taxon>
        <taxon>Magnoliopsida</taxon>
        <taxon>eudicotyledons</taxon>
        <taxon>Gunneridae</taxon>
        <taxon>Pentapetalae</taxon>
        <taxon>asterids</taxon>
        <taxon>campanulids</taxon>
        <taxon>Asterales</taxon>
        <taxon>Asteraceae</taxon>
        <taxon>Asteroideae</taxon>
        <taxon>Heliantheae alliance</taxon>
        <taxon>Millerieae</taxon>
        <taxon>Smallanthus</taxon>
    </lineage>
</organism>
<keyword evidence="2" id="KW-1185">Reference proteome</keyword>
<sequence length="411" mass="46197">MKPPTNAYVYLHFCHARLQASSSEDRNEGGSKRIDDGEASRGDTNDKAMALVAFYPIGGRFKQDEDGRIEIDCRGQGVLFFEAESDGAVGDFAPRSEYLKLVPVVDYSMGFESYPLLIVQVTYFKCGGVSLAVALHHYVVDGPSAMHFLNTWSEMARGLDITFPPFIDRNLLRPHDPPQPIFDHVEYHPDPTNSPLQLPSNETKTVFSIFKLTRDQLDALKAKSKEDDNTISYSTFEILSGHVWKCVCKARGLPDDTYTKLNIPTNGRARLQPPLPPGFFGNAIFTTPVIATARKIQQKPIWYAASKIHDALATMNSDYLKSALDYLEQHLDDQKPMVSYKYTNLRIISWARLLIHDADFGWGRPIFMVPTSIPLGCCYVLPSLINDQSLSIMIGLEVEQMKLFSELLYAI</sequence>
<name>A0ACB8YM32_9ASTR</name>
<gene>
    <name evidence="1" type="ORF">L1987_79985</name>
</gene>
<reference evidence="2" key="1">
    <citation type="journal article" date="2022" name="Mol. Ecol. Resour.">
        <title>The genomes of chicory, endive, great burdock and yacon provide insights into Asteraceae palaeo-polyploidization history and plant inulin production.</title>
        <authorList>
            <person name="Fan W."/>
            <person name="Wang S."/>
            <person name="Wang H."/>
            <person name="Wang A."/>
            <person name="Jiang F."/>
            <person name="Liu H."/>
            <person name="Zhao H."/>
            <person name="Xu D."/>
            <person name="Zhang Y."/>
        </authorList>
    </citation>
    <scope>NUCLEOTIDE SEQUENCE [LARGE SCALE GENOMIC DNA]</scope>
    <source>
        <strain evidence="2">cv. Yunnan</strain>
    </source>
</reference>
<comment type="caution">
    <text evidence="1">The sequence shown here is derived from an EMBL/GenBank/DDBJ whole genome shotgun (WGS) entry which is preliminary data.</text>
</comment>
<evidence type="ECO:0000313" key="1">
    <source>
        <dbReference type="EMBL" id="KAI3686311.1"/>
    </source>
</evidence>
<dbReference type="EMBL" id="CM042044">
    <property type="protein sequence ID" value="KAI3686311.1"/>
    <property type="molecule type" value="Genomic_DNA"/>
</dbReference>
<dbReference type="Proteomes" id="UP001056120">
    <property type="component" value="Linkage Group LG27"/>
</dbReference>